<dbReference type="PROSITE" id="PS51257">
    <property type="entry name" value="PROKAR_LIPOPROTEIN"/>
    <property type="match status" value="1"/>
</dbReference>
<dbReference type="Pfam" id="PF03713">
    <property type="entry name" value="DUF305"/>
    <property type="match status" value="1"/>
</dbReference>
<evidence type="ECO:0000256" key="2">
    <source>
        <dbReference type="SAM" id="SignalP"/>
    </source>
</evidence>
<sequence>MNIRRFSVAAASTAGVAAVLLLTGCSSEDSTAGGQHHDGAAASNSAGATQTADVNDADKMFAQMMIPHHKQAVEMSDLMLAKEGIDPRVTELARQIKAAQGPEIATMQGWLAQGGVSDDSSGHDMGTHDMSEMEGMLTDAQMNALREATGVEASRLFLDGMIEHHEGAVDMAEAELKDGANPEAKALAQQVITTQNAEIQTMRELLSSLK</sequence>
<feature type="chain" id="PRO_5046790800" evidence="2">
    <location>
        <begin position="18"/>
        <end position="210"/>
    </location>
</feature>
<protein>
    <submittedName>
        <fullName evidence="4">DUF305 domain-containing protein</fullName>
    </submittedName>
</protein>
<evidence type="ECO:0000259" key="3">
    <source>
        <dbReference type="Pfam" id="PF03713"/>
    </source>
</evidence>
<keyword evidence="2" id="KW-0732">Signal</keyword>
<dbReference type="InterPro" id="IPR005183">
    <property type="entry name" value="DUF305_CopM-like"/>
</dbReference>
<reference evidence="4 5" key="1">
    <citation type="submission" date="2024-09" db="EMBL/GenBank/DDBJ databases">
        <authorList>
            <person name="Sun Q."/>
            <person name="Mori K."/>
        </authorList>
    </citation>
    <scope>NUCLEOTIDE SEQUENCE [LARGE SCALE GENOMIC DNA]</scope>
    <source>
        <strain evidence="4 5">CCM 7957</strain>
    </source>
</reference>
<dbReference type="Proteomes" id="UP001589783">
    <property type="component" value="Unassembled WGS sequence"/>
</dbReference>
<dbReference type="Gene3D" id="1.20.1260.10">
    <property type="match status" value="1"/>
</dbReference>
<dbReference type="PANTHER" id="PTHR36933:SF1">
    <property type="entry name" value="SLL0788 PROTEIN"/>
    <property type="match status" value="1"/>
</dbReference>
<proteinExistence type="predicted"/>
<keyword evidence="5" id="KW-1185">Reference proteome</keyword>
<accession>A0ABV6H7F5</accession>
<evidence type="ECO:0000313" key="4">
    <source>
        <dbReference type="EMBL" id="MFC0314760.1"/>
    </source>
</evidence>
<gene>
    <name evidence="4" type="ORF">ACFFJD_07840</name>
</gene>
<feature type="region of interest" description="Disordered" evidence="1">
    <location>
        <begin position="28"/>
        <end position="50"/>
    </location>
</feature>
<dbReference type="PANTHER" id="PTHR36933">
    <property type="entry name" value="SLL0788 PROTEIN"/>
    <property type="match status" value="1"/>
</dbReference>
<comment type="caution">
    <text evidence="4">The sequence shown here is derived from an EMBL/GenBank/DDBJ whole genome shotgun (WGS) entry which is preliminary data.</text>
</comment>
<dbReference type="InterPro" id="IPR012347">
    <property type="entry name" value="Ferritin-like"/>
</dbReference>
<feature type="signal peptide" evidence="2">
    <location>
        <begin position="1"/>
        <end position="17"/>
    </location>
</feature>
<dbReference type="RefSeq" id="WP_382362810.1">
    <property type="nucleotide sequence ID" value="NZ_JBHLWV010000016.1"/>
</dbReference>
<dbReference type="EMBL" id="JBHLWV010000016">
    <property type="protein sequence ID" value="MFC0314760.1"/>
    <property type="molecule type" value="Genomic_DNA"/>
</dbReference>
<evidence type="ECO:0000256" key="1">
    <source>
        <dbReference type="SAM" id="MobiDB-lite"/>
    </source>
</evidence>
<feature type="domain" description="DUF305" evidence="3">
    <location>
        <begin position="58"/>
        <end position="206"/>
    </location>
</feature>
<evidence type="ECO:0000313" key="5">
    <source>
        <dbReference type="Proteomes" id="UP001589783"/>
    </source>
</evidence>
<name>A0ABV6H7F5_9ACTN</name>
<organism evidence="4 5">
    <name type="scientific">Gordonia phosphorivorans</name>
    <dbReference type="NCBI Taxonomy" id="1056982"/>
    <lineage>
        <taxon>Bacteria</taxon>
        <taxon>Bacillati</taxon>
        <taxon>Actinomycetota</taxon>
        <taxon>Actinomycetes</taxon>
        <taxon>Mycobacteriales</taxon>
        <taxon>Gordoniaceae</taxon>
        <taxon>Gordonia</taxon>
    </lineage>
</organism>